<evidence type="ECO:0000313" key="3">
    <source>
        <dbReference type="EMBL" id="MFC6669652.1"/>
    </source>
</evidence>
<dbReference type="PANTHER" id="PTHR31793:SF27">
    <property type="entry name" value="NOVEL THIOESTERASE SUPERFAMILY DOMAIN AND SAPOSIN A-TYPE DOMAIN CONTAINING PROTEIN (0610012H03RIK)"/>
    <property type="match status" value="1"/>
</dbReference>
<proteinExistence type="inferred from homology"/>
<dbReference type="RefSeq" id="WP_379908201.1">
    <property type="nucleotide sequence ID" value="NZ_JBHSWE010000001.1"/>
</dbReference>
<dbReference type="Proteomes" id="UP001596422">
    <property type="component" value="Unassembled WGS sequence"/>
</dbReference>
<organism evidence="3 4">
    <name type="scientific">Marinobacterium aestuariivivens</name>
    <dbReference type="NCBI Taxonomy" id="1698799"/>
    <lineage>
        <taxon>Bacteria</taxon>
        <taxon>Pseudomonadati</taxon>
        <taxon>Pseudomonadota</taxon>
        <taxon>Gammaproteobacteria</taxon>
        <taxon>Oceanospirillales</taxon>
        <taxon>Oceanospirillaceae</taxon>
        <taxon>Marinobacterium</taxon>
    </lineage>
</organism>
<dbReference type="SUPFAM" id="SSF54637">
    <property type="entry name" value="Thioesterase/thiol ester dehydrase-isomerase"/>
    <property type="match status" value="1"/>
</dbReference>
<evidence type="ECO:0000313" key="4">
    <source>
        <dbReference type="Proteomes" id="UP001596422"/>
    </source>
</evidence>
<evidence type="ECO:0000256" key="1">
    <source>
        <dbReference type="ARBA" id="ARBA00005953"/>
    </source>
</evidence>
<dbReference type="Gene3D" id="3.10.129.10">
    <property type="entry name" value="Hotdog Thioesterase"/>
    <property type="match status" value="1"/>
</dbReference>
<keyword evidence="4" id="KW-1185">Reference proteome</keyword>
<dbReference type="EC" id="3.1.2.-" evidence="3"/>
<dbReference type="EMBL" id="JBHSWE010000001">
    <property type="protein sequence ID" value="MFC6669652.1"/>
    <property type="molecule type" value="Genomic_DNA"/>
</dbReference>
<name>A0ABW1ZWU1_9GAMM</name>
<comment type="similarity">
    <text evidence="1">Belongs to the 4-hydroxybenzoyl-CoA thioesterase family.</text>
</comment>
<keyword evidence="2 3" id="KW-0378">Hydrolase</keyword>
<protein>
    <submittedName>
        <fullName evidence="3">Acyl-CoA thioesterase</fullName>
        <ecNumber evidence="3">3.1.2.-</ecNumber>
    </submittedName>
</protein>
<dbReference type="InterPro" id="IPR050563">
    <property type="entry name" value="4-hydroxybenzoyl-CoA_TE"/>
</dbReference>
<evidence type="ECO:0000256" key="2">
    <source>
        <dbReference type="ARBA" id="ARBA00022801"/>
    </source>
</evidence>
<dbReference type="CDD" id="cd00586">
    <property type="entry name" value="4HBT"/>
    <property type="match status" value="1"/>
</dbReference>
<sequence length="143" mass="16321">MPRLKIEMPEHFTFTTELPIRIGDINYGGHLSNDAILSLIHEARVRFLNQYNYGELDVEGVGMVMADSAIVYKAEGFHGDVLQIDVGVGDFNKYGFDFYYLLSNRKTAVEIAHAKTGMVFFDYRQRKVVSMPTGFRDRMLKTA</sequence>
<dbReference type="Pfam" id="PF13279">
    <property type="entry name" value="4HBT_2"/>
    <property type="match status" value="1"/>
</dbReference>
<dbReference type="PANTHER" id="PTHR31793">
    <property type="entry name" value="4-HYDROXYBENZOYL-COA THIOESTERASE FAMILY MEMBER"/>
    <property type="match status" value="1"/>
</dbReference>
<dbReference type="GO" id="GO:0016787">
    <property type="term" value="F:hydrolase activity"/>
    <property type="evidence" value="ECO:0007669"/>
    <property type="project" value="UniProtKB-KW"/>
</dbReference>
<dbReference type="InterPro" id="IPR029069">
    <property type="entry name" value="HotDog_dom_sf"/>
</dbReference>
<comment type="caution">
    <text evidence="3">The sequence shown here is derived from an EMBL/GenBank/DDBJ whole genome shotgun (WGS) entry which is preliminary data.</text>
</comment>
<accession>A0ABW1ZWU1</accession>
<gene>
    <name evidence="3" type="ORF">ACFQDL_05785</name>
</gene>
<reference evidence="4" key="1">
    <citation type="journal article" date="2019" name="Int. J. Syst. Evol. Microbiol.">
        <title>The Global Catalogue of Microorganisms (GCM) 10K type strain sequencing project: providing services to taxonomists for standard genome sequencing and annotation.</title>
        <authorList>
            <consortium name="The Broad Institute Genomics Platform"/>
            <consortium name="The Broad Institute Genome Sequencing Center for Infectious Disease"/>
            <person name="Wu L."/>
            <person name="Ma J."/>
        </authorList>
    </citation>
    <scope>NUCLEOTIDE SEQUENCE [LARGE SCALE GENOMIC DNA]</scope>
    <source>
        <strain evidence="4">NBRC 111756</strain>
    </source>
</reference>